<accession>A0A811VIA0</accession>
<comment type="caution">
    <text evidence="2">The sequence shown here is derived from an EMBL/GenBank/DDBJ whole genome shotgun (WGS) entry which is preliminary data.</text>
</comment>
<dbReference type="Proteomes" id="UP000606786">
    <property type="component" value="Unassembled WGS sequence"/>
</dbReference>
<evidence type="ECO:0000313" key="2">
    <source>
        <dbReference type="EMBL" id="CAD7013969.1"/>
    </source>
</evidence>
<name>A0A811VIA0_CERCA</name>
<evidence type="ECO:0000313" key="3">
    <source>
        <dbReference type="Proteomes" id="UP000606786"/>
    </source>
</evidence>
<sequence>MTTHNAPDKNTAHHITKNKRRTMILRRSQITKAKLSLSTTKQQSSVELWSLWRNAATAATTLLVLFKSKGNSFSNSGEESGGRLEPHTTNAVPSTATHGCERHTTTNLLKD</sequence>
<evidence type="ECO:0000256" key="1">
    <source>
        <dbReference type="SAM" id="MobiDB-lite"/>
    </source>
</evidence>
<feature type="compositionally biased region" description="Basic and acidic residues" evidence="1">
    <location>
        <begin position="99"/>
        <end position="111"/>
    </location>
</feature>
<feature type="compositionally biased region" description="Polar residues" evidence="1">
    <location>
        <begin position="87"/>
        <end position="97"/>
    </location>
</feature>
<dbReference type="EMBL" id="CAJHJT010000056">
    <property type="protein sequence ID" value="CAD7013969.1"/>
    <property type="molecule type" value="Genomic_DNA"/>
</dbReference>
<protein>
    <submittedName>
        <fullName evidence="2">(Mediterranean fruit fly) hypothetical protein</fullName>
    </submittedName>
</protein>
<dbReference type="AlphaFoldDB" id="A0A811VIA0"/>
<organism evidence="2 3">
    <name type="scientific">Ceratitis capitata</name>
    <name type="common">Mediterranean fruit fly</name>
    <name type="synonym">Tephritis capitata</name>
    <dbReference type="NCBI Taxonomy" id="7213"/>
    <lineage>
        <taxon>Eukaryota</taxon>
        <taxon>Metazoa</taxon>
        <taxon>Ecdysozoa</taxon>
        <taxon>Arthropoda</taxon>
        <taxon>Hexapoda</taxon>
        <taxon>Insecta</taxon>
        <taxon>Pterygota</taxon>
        <taxon>Neoptera</taxon>
        <taxon>Endopterygota</taxon>
        <taxon>Diptera</taxon>
        <taxon>Brachycera</taxon>
        <taxon>Muscomorpha</taxon>
        <taxon>Tephritoidea</taxon>
        <taxon>Tephritidae</taxon>
        <taxon>Ceratitis</taxon>
        <taxon>Ceratitis</taxon>
    </lineage>
</organism>
<gene>
    <name evidence="2" type="ORF">CCAP1982_LOCUS21978</name>
</gene>
<feature type="region of interest" description="Disordered" evidence="1">
    <location>
        <begin position="72"/>
        <end position="111"/>
    </location>
</feature>
<reference evidence="2" key="1">
    <citation type="submission" date="2020-11" db="EMBL/GenBank/DDBJ databases">
        <authorList>
            <person name="Whitehead M."/>
        </authorList>
    </citation>
    <scope>NUCLEOTIDE SEQUENCE</scope>
    <source>
        <strain evidence="2">EGII</strain>
    </source>
</reference>
<keyword evidence="3" id="KW-1185">Reference proteome</keyword>
<proteinExistence type="predicted"/>